<evidence type="ECO:0000256" key="2">
    <source>
        <dbReference type="PIRSR" id="PIRSR005962-1"/>
    </source>
</evidence>
<feature type="binding site" evidence="2">
    <location>
        <position position="114"/>
    </location>
    <ligand>
        <name>Mn(2+)</name>
        <dbReference type="ChEBI" id="CHEBI:29035"/>
        <label>2</label>
    </ligand>
</feature>
<reference evidence="4 5" key="1">
    <citation type="journal article" date="2015" name="Genome Announc.">
        <title>Complete Genome Sequence of Cupriavidus basilensis 4G11, Isolated from the Oak Ridge Field Research Center Site.</title>
        <authorList>
            <person name="Ray J."/>
            <person name="Waters R.J."/>
            <person name="Skerker J.M."/>
            <person name="Kuehl J.V."/>
            <person name="Price M.N."/>
            <person name="Huang J."/>
            <person name="Chakraborty R."/>
            <person name="Arkin A.P."/>
            <person name="Deutschbauer A."/>
        </authorList>
    </citation>
    <scope>NUCLEOTIDE SEQUENCE [LARGE SCALE GENOMIC DNA]</scope>
    <source>
        <strain evidence="4">4G11</strain>
    </source>
</reference>
<dbReference type="SUPFAM" id="SSF53187">
    <property type="entry name" value="Zn-dependent exopeptidases"/>
    <property type="match status" value="1"/>
</dbReference>
<dbReference type="InterPro" id="IPR017439">
    <property type="entry name" value="Amidohydrolase"/>
</dbReference>
<keyword evidence="2" id="KW-0464">Manganese</keyword>
<dbReference type="Pfam" id="PF01546">
    <property type="entry name" value="Peptidase_M20"/>
    <property type="match status" value="1"/>
</dbReference>
<protein>
    <submittedName>
        <fullName evidence="4">N-acetyl-L,L-diaminopimelate deacetylase</fullName>
        <ecNumber evidence="4">3.5.1.47</ecNumber>
    </submittedName>
</protein>
<evidence type="ECO:0000259" key="3">
    <source>
        <dbReference type="Pfam" id="PF07687"/>
    </source>
</evidence>
<dbReference type="KEGG" id="cbw:RR42_s1999"/>
<dbReference type="InterPro" id="IPR036264">
    <property type="entry name" value="Bact_exopeptidase_dim_dom"/>
</dbReference>
<accession>A0A0C4YD62</accession>
<dbReference type="Gene3D" id="3.40.630.10">
    <property type="entry name" value="Zn peptidases"/>
    <property type="match status" value="1"/>
</dbReference>
<dbReference type="EMBL" id="CP010537">
    <property type="protein sequence ID" value="AJG23587.1"/>
    <property type="molecule type" value="Genomic_DNA"/>
</dbReference>
<dbReference type="STRING" id="68895.RR42_s1999"/>
<dbReference type="GO" id="GO:0046872">
    <property type="term" value="F:metal ion binding"/>
    <property type="evidence" value="ECO:0007669"/>
    <property type="project" value="UniProtKB-KW"/>
</dbReference>
<dbReference type="NCBIfam" id="TIGR01891">
    <property type="entry name" value="amidohydrolases"/>
    <property type="match status" value="1"/>
</dbReference>
<dbReference type="FunFam" id="3.30.70.360:FF:000001">
    <property type="entry name" value="N-acetyldiaminopimelate deacetylase"/>
    <property type="match status" value="1"/>
</dbReference>
<dbReference type="PIRSF" id="PIRSF005962">
    <property type="entry name" value="Pept_M20D_amidohydro"/>
    <property type="match status" value="1"/>
</dbReference>
<dbReference type="InterPro" id="IPR002933">
    <property type="entry name" value="Peptidase_M20"/>
</dbReference>
<proteinExistence type="predicted"/>
<keyword evidence="1 4" id="KW-0378">Hydrolase</keyword>
<feature type="domain" description="Peptidase M20 dimerisation" evidence="3">
    <location>
        <begin position="199"/>
        <end position="290"/>
    </location>
</feature>
<dbReference type="PANTHER" id="PTHR11014:SF63">
    <property type="entry name" value="METALLOPEPTIDASE, PUTATIVE (AFU_ORTHOLOGUE AFUA_6G09600)-RELATED"/>
    <property type="match status" value="1"/>
</dbReference>
<comment type="cofactor">
    <cofactor evidence="2">
        <name>Mn(2+)</name>
        <dbReference type="ChEBI" id="CHEBI:29035"/>
    </cofactor>
    <text evidence="2">The Mn(2+) ion enhances activity.</text>
</comment>
<dbReference type="PANTHER" id="PTHR11014">
    <property type="entry name" value="PEPTIDASE M20 FAMILY MEMBER"/>
    <property type="match status" value="1"/>
</dbReference>
<dbReference type="InterPro" id="IPR011650">
    <property type="entry name" value="Peptidase_M20_dimer"/>
</dbReference>
<feature type="binding site" evidence="2">
    <location>
        <position position="177"/>
    </location>
    <ligand>
        <name>Mn(2+)</name>
        <dbReference type="ChEBI" id="CHEBI:29035"/>
        <label>2</label>
    </ligand>
</feature>
<evidence type="ECO:0000313" key="5">
    <source>
        <dbReference type="Proteomes" id="UP000031843"/>
    </source>
</evidence>
<feature type="binding site" evidence="2">
    <location>
        <position position="116"/>
    </location>
    <ligand>
        <name>Mn(2+)</name>
        <dbReference type="ChEBI" id="CHEBI:29035"/>
        <label>2</label>
    </ligand>
</feature>
<dbReference type="Gene3D" id="3.30.70.360">
    <property type="match status" value="1"/>
</dbReference>
<name>A0A0C4YD62_9BURK</name>
<evidence type="ECO:0000256" key="1">
    <source>
        <dbReference type="ARBA" id="ARBA00022801"/>
    </source>
</evidence>
<dbReference type="Proteomes" id="UP000031843">
    <property type="component" value="Chromosome secondary"/>
</dbReference>
<gene>
    <name evidence="4" type="ORF">RR42_s1999</name>
</gene>
<keyword evidence="5" id="KW-1185">Reference proteome</keyword>
<dbReference type="SUPFAM" id="SSF55031">
    <property type="entry name" value="Bacterial exopeptidase dimerisation domain"/>
    <property type="match status" value="1"/>
</dbReference>
<feature type="binding site" evidence="2">
    <location>
        <position position="150"/>
    </location>
    <ligand>
        <name>Mn(2+)</name>
        <dbReference type="ChEBI" id="CHEBI:29035"/>
        <label>2</label>
    </ligand>
</feature>
<evidence type="ECO:0000313" key="4">
    <source>
        <dbReference type="EMBL" id="AJG23587.1"/>
    </source>
</evidence>
<dbReference type="Pfam" id="PF07687">
    <property type="entry name" value="M20_dimer"/>
    <property type="match status" value="1"/>
</dbReference>
<organism evidence="4 5">
    <name type="scientific">Cupriavidus basilensis</name>
    <dbReference type="NCBI Taxonomy" id="68895"/>
    <lineage>
        <taxon>Bacteria</taxon>
        <taxon>Pseudomonadati</taxon>
        <taxon>Pseudomonadota</taxon>
        <taxon>Betaproteobacteria</taxon>
        <taxon>Burkholderiales</taxon>
        <taxon>Burkholderiaceae</taxon>
        <taxon>Cupriavidus</taxon>
    </lineage>
</organism>
<keyword evidence="2" id="KW-0479">Metal-binding</keyword>
<dbReference type="GO" id="GO:0019877">
    <property type="term" value="P:diaminopimelate biosynthetic process"/>
    <property type="evidence" value="ECO:0007669"/>
    <property type="project" value="UniProtKB-ARBA"/>
</dbReference>
<dbReference type="CDD" id="cd05664">
    <property type="entry name" value="M20_Acy1-like"/>
    <property type="match status" value="1"/>
</dbReference>
<dbReference type="EC" id="3.5.1.47" evidence="4"/>
<dbReference type="OrthoDB" id="8875216at2"/>
<dbReference type="RefSeq" id="WP_043355486.1">
    <property type="nucleotide sequence ID" value="NZ_CP010537.1"/>
</dbReference>
<dbReference type="AlphaFoldDB" id="A0A0C4YD62"/>
<sequence length="421" mass="45504">MNPLVQALTICSGKLLGELETIYKDIHQHPELSMQEVRTAKLAADYIEALGYAVTRAVGVTGVVGVLRNGEGPTVMLRADMDALPMAENTGLPYASTVKAKDEDGVEVGVAHSCGHDLHVTWLMGASRIFAEHRDAWKGTVMLVFQPGEEVGRGAASMVQDWGEGRFPKPDIILGQHVMVGLSGTVRYRPGVILSAGDSLKIKLFGRGSHGSQPQTAIDPVIMAAATTLRLQTIVSREISPLDNAVLTIGSLQAGTKENIIPDDATIKLNMRTFDEDVREYMLSSVRRICCAECDASNAERPPEFTTLSSYPLTENDDASTQKIAAAFKAQFGDQAYETAPASASEDFSIFGRTWNVPYVFWFVGGTDPSVYAQAKKDKQINKIPSNHSPKFAPVIHPTLETGLQAMLTAASAWLCGHQEA</sequence>
<dbReference type="GO" id="GO:0050118">
    <property type="term" value="F:N-acetyldiaminopimelate deacetylase activity"/>
    <property type="evidence" value="ECO:0007669"/>
    <property type="project" value="UniProtKB-EC"/>
</dbReference>